<reference evidence="3 4" key="1">
    <citation type="journal article" date="2013" name="Mar. Genomics">
        <title>Expression of sulfatases in Rhodopirellula baltica and the diversity of sulfatases in the genus Rhodopirellula.</title>
        <authorList>
            <person name="Wegner C.E."/>
            <person name="Richter-Heitmann T."/>
            <person name="Klindworth A."/>
            <person name="Klockow C."/>
            <person name="Richter M."/>
            <person name="Achstetter T."/>
            <person name="Glockner F.O."/>
            <person name="Harder J."/>
        </authorList>
    </citation>
    <scope>NUCLEOTIDE SEQUENCE [LARGE SCALE GENOMIC DNA]</scope>
    <source>
        <strain evidence="3 4">SM41</strain>
    </source>
</reference>
<dbReference type="PANTHER" id="PTHR11703:SF0">
    <property type="entry name" value="DEOXYHYPUSINE SYNTHASE"/>
    <property type="match status" value="1"/>
</dbReference>
<dbReference type="PANTHER" id="PTHR11703">
    <property type="entry name" value="DEOXYHYPUSINE SYNTHASE"/>
    <property type="match status" value="1"/>
</dbReference>
<evidence type="ECO:0000313" key="4">
    <source>
        <dbReference type="Proteomes" id="UP000011885"/>
    </source>
</evidence>
<proteinExistence type="inferred from homology"/>
<dbReference type="Proteomes" id="UP000011885">
    <property type="component" value="Unassembled WGS sequence"/>
</dbReference>
<comment type="caution">
    <text evidence="3">The sequence shown here is derived from an EMBL/GenBank/DDBJ whole genome shotgun (WGS) entry which is preliminary data.</text>
</comment>
<dbReference type="EMBL" id="ANOH01000117">
    <property type="protein sequence ID" value="EMI56953.1"/>
    <property type="molecule type" value="Genomic_DNA"/>
</dbReference>
<evidence type="ECO:0000256" key="2">
    <source>
        <dbReference type="ARBA" id="ARBA00023027"/>
    </source>
</evidence>
<dbReference type="GO" id="GO:0034038">
    <property type="term" value="F:deoxyhypusine synthase activity"/>
    <property type="evidence" value="ECO:0007669"/>
    <property type="project" value="TreeGrafter"/>
</dbReference>
<dbReference type="Pfam" id="PF01916">
    <property type="entry name" value="DS"/>
    <property type="match status" value="1"/>
</dbReference>
<dbReference type="InterPro" id="IPR036982">
    <property type="entry name" value="Deoxyhypusine_synthase_sf"/>
</dbReference>
<dbReference type="InterPro" id="IPR002773">
    <property type="entry name" value="Deoxyhypusine_synthase"/>
</dbReference>
<dbReference type="GO" id="GO:0005737">
    <property type="term" value="C:cytoplasm"/>
    <property type="evidence" value="ECO:0007669"/>
    <property type="project" value="TreeGrafter"/>
</dbReference>
<comment type="similarity">
    <text evidence="1">Belongs to the deoxyhypusine synthase family.</text>
</comment>
<sequence>MLAGVSTRIEENTTNSPLFPFPSGIHLRSSSSMNVTEFLETHFRHFNARELRDAARSYGEFVNQGGKMMVTLAGAMSTGELGLSLAEMIRQGKVHAITCTAANLEEDLFNLVAHDEYQTIQDWRALSVDDEVRLRDAGFNRVTDTCIPETVMRHLEHRLTKLWVQQASSVETWMPADFMFALLDDPTFTEHFQVPRENSWVAAAKDAGIPVYTPGIEDSTLGNIYAARVHDGTVPNHTAFATGTEQMGRLIKWYEATSADAPIGMFQIGGGIAGDFPICVVPLLKQDLEKDVRLWGYFCQISDAVTSYGGYSGAVPNEKITWYKLDPESPKFMIQSDASICAPLVFAHVLGW</sequence>
<keyword evidence="3" id="KW-0808">Transferase</keyword>
<dbReference type="SUPFAM" id="SSF52467">
    <property type="entry name" value="DHS-like NAD/FAD-binding domain"/>
    <property type="match status" value="1"/>
</dbReference>
<keyword evidence="2" id="KW-0520">NAD</keyword>
<evidence type="ECO:0000313" key="3">
    <source>
        <dbReference type="EMBL" id="EMI56953.1"/>
    </source>
</evidence>
<dbReference type="EC" id="2.5.-.-" evidence="3"/>
<dbReference type="AlphaFoldDB" id="M5ULQ5"/>
<organism evidence="3 4">
    <name type="scientific">Rhodopirellula sallentina SM41</name>
    <dbReference type="NCBI Taxonomy" id="1263870"/>
    <lineage>
        <taxon>Bacteria</taxon>
        <taxon>Pseudomonadati</taxon>
        <taxon>Planctomycetota</taxon>
        <taxon>Planctomycetia</taxon>
        <taxon>Pirellulales</taxon>
        <taxon>Pirellulaceae</taxon>
        <taxon>Rhodopirellula</taxon>
    </lineage>
</organism>
<dbReference type="PATRIC" id="fig|1263870.3.peg.1751"/>
<name>M5ULQ5_9BACT</name>
<evidence type="ECO:0000256" key="1">
    <source>
        <dbReference type="ARBA" id="ARBA00009892"/>
    </source>
</evidence>
<keyword evidence="4" id="KW-1185">Reference proteome</keyword>
<protein>
    <submittedName>
        <fullName evidence="3">Deoxyhypusine synthase</fullName>
        <ecNumber evidence="3">2.5.-.-</ecNumber>
    </submittedName>
</protein>
<accession>M5ULQ5</accession>
<dbReference type="InterPro" id="IPR029035">
    <property type="entry name" value="DHS-like_NAD/FAD-binding_dom"/>
</dbReference>
<gene>
    <name evidence="3" type="ORF">RSSM_01634</name>
</gene>
<dbReference type="Gene3D" id="3.40.910.10">
    <property type="entry name" value="Deoxyhypusine synthase"/>
    <property type="match status" value="1"/>
</dbReference>